<keyword evidence="2" id="KW-0238">DNA-binding</keyword>
<dbReference type="Pfam" id="PF00440">
    <property type="entry name" value="TetR_N"/>
    <property type="match status" value="1"/>
</dbReference>
<name>A0A1Y3MDZ5_9BACI</name>
<comment type="caution">
    <text evidence="3">The sequence shown here is derived from an EMBL/GenBank/DDBJ whole genome shotgun (WGS) entry which is preliminary data.</text>
</comment>
<evidence type="ECO:0000313" key="3">
    <source>
        <dbReference type="EMBL" id="OUM48667.1"/>
    </source>
</evidence>
<dbReference type="InterPro" id="IPR050624">
    <property type="entry name" value="HTH-type_Tx_Regulator"/>
</dbReference>
<keyword evidence="1" id="KW-0678">Repressor</keyword>
<dbReference type="GO" id="GO:0003677">
    <property type="term" value="F:DNA binding"/>
    <property type="evidence" value="ECO:0007669"/>
    <property type="project" value="UniProtKB-UniRule"/>
</dbReference>
<dbReference type="Gene3D" id="1.10.357.10">
    <property type="entry name" value="Tetracycline Repressor, domain 2"/>
    <property type="match status" value="1"/>
</dbReference>
<evidence type="ECO:0000313" key="4">
    <source>
        <dbReference type="Proteomes" id="UP000195321"/>
    </source>
</evidence>
<dbReference type="SUPFAM" id="SSF46689">
    <property type="entry name" value="Homeodomain-like"/>
    <property type="match status" value="1"/>
</dbReference>
<dbReference type="EMBL" id="MWPX01000011">
    <property type="protein sequence ID" value="OUM48667.1"/>
    <property type="molecule type" value="Genomic_DNA"/>
</dbReference>
<evidence type="ECO:0000256" key="1">
    <source>
        <dbReference type="ARBA" id="ARBA00022491"/>
    </source>
</evidence>
<dbReference type="PANTHER" id="PTHR43479:SF11">
    <property type="entry name" value="ACREF_ENVCD OPERON REPRESSOR-RELATED"/>
    <property type="match status" value="1"/>
</dbReference>
<organism evidence="3 4">
    <name type="scientific">Bacillus pseudomycoides</name>
    <dbReference type="NCBI Taxonomy" id="64104"/>
    <lineage>
        <taxon>Bacteria</taxon>
        <taxon>Bacillati</taxon>
        <taxon>Bacillota</taxon>
        <taxon>Bacilli</taxon>
        <taxon>Bacillales</taxon>
        <taxon>Bacillaceae</taxon>
        <taxon>Bacillus</taxon>
        <taxon>Bacillus cereus group</taxon>
    </lineage>
</organism>
<reference evidence="3 4" key="1">
    <citation type="submission" date="2017-02" db="EMBL/GenBank/DDBJ databases">
        <title>Bacillus pseudomycoides isolate FSL K6-0042.</title>
        <authorList>
            <person name="Kovac J."/>
        </authorList>
    </citation>
    <scope>NUCLEOTIDE SEQUENCE [LARGE SCALE GENOMIC DNA]</scope>
    <source>
        <strain evidence="3 4">FSL K6-0042</strain>
    </source>
</reference>
<dbReference type="RefSeq" id="WP_016114160.1">
    <property type="nucleotide sequence ID" value="NZ_CP189809.1"/>
</dbReference>
<dbReference type="Proteomes" id="UP000195321">
    <property type="component" value="Unassembled WGS sequence"/>
</dbReference>
<sequence>MAHNKNSQNTYNSTLEVASNLFLEKRFENITITEIADNLEGLTRGVVYHHFNNKEEISNSILNKMTNDRISIFDTLDSQSDLSGVEKVKQMLKHSLIINENLELYLATNDLQKNPMALTNK</sequence>
<dbReference type="PROSITE" id="PS50977">
    <property type="entry name" value="HTH_TETR_2"/>
    <property type="match status" value="1"/>
</dbReference>
<accession>A0A1Y3MDZ5</accession>
<evidence type="ECO:0000256" key="2">
    <source>
        <dbReference type="ARBA" id="ARBA00023125"/>
    </source>
</evidence>
<proteinExistence type="predicted"/>
<gene>
    <name evidence="3" type="ORF">BW425_12030</name>
</gene>
<dbReference type="InterPro" id="IPR001647">
    <property type="entry name" value="HTH_TetR"/>
</dbReference>
<dbReference type="PANTHER" id="PTHR43479">
    <property type="entry name" value="ACREF/ENVCD OPERON REPRESSOR-RELATED"/>
    <property type="match status" value="1"/>
</dbReference>
<dbReference type="InterPro" id="IPR009057">
    <property type="entry name" value="Homeodomain-like_sf"/>
</dbReference>
<dbReference type="AlphaFoldDB" id="A0A1Y3MDZ5"/>
<protein>
    <submittedName>
        <fullName evidence="3">TetR family transcriptional regulator</fullName>
    </submittedName>
</protein>